<dbReference type="AlphaFoldDB" id="A0A401GZC4"/>
<keyword evidence="1" id="KW-1133">Transmembrane helix</keyword>
<sequence>MHHPLIPLKDATFTLDSSGVAGFFGGDEAVSAMATVHVYEGRRWLGWYNSPGSYEIGKRYGQLANSRLWDGLFPGVNVDPATLFELDGEKGPRFKAAHSGTTIQQTGHLAHLFATACEDLEAVKVNGRESMRVAVTIADLHYCPPKEAYPKLLRTYSGLLASIPIIVSLGTCVVCAVYWDWYSFSMILLGIISSGVACYVIGSGQLVFKHPASTVAPGAPKGDGILITENGIVVLTGEEGAVTAVTRGRFALRLKSEPEYRNIGMAAVLLNVQFLAQLLLIPQAHLFGQLMFLASLAVSWAYNSYLSSLDKEKVQMEILDQVLDHPSKRKYSLGTRTTAAIFVLLVLDCLHPEKLLDEMLPNDTKAWRIWKEAVIPRLQSRKDFQFEGEDWERDDLDSDQKEMLKTLFGDAQAAYLGYLQHIASASKPDRKSEVSRVSEV</sequence>
<name>A0A401GZC4_9APHY</name>
<accession>A0A401GZC4</accession>
<feature type="transmembrane region" description="Helical" evidence="1">
    <location>
        <begin position="156"/>
        <end position="179"/>
    </location>
</feature>
<dbReference type="GeneID" id="38784431"/>
<comment type="caution">
    <text evidence="2">The sequence shown here is derived from an EMBL/GenBank/DDBJ whole genome shotgun (WGS) entry which is preliminary data.</text>
</comment>
<dbReference type="InParanoid" id="A0A401GZC4"/>
<proteinExistence type="predicted"/>
<dbReference type="RefSeq" id="XP_027618427.1">
    <property type="nucleotide sequence ID" value="XM_027762626.1"/>
</dbReference>
<organism evidence="2 3">
    <name type="scientific">Sparassis crispa</name>
    <dbReference type="NCBI Taxonomy" id="139825"/>
    <lineage>
        <taxon>Eukaryota</taxon>
        <taxon>Fungi</taxon>
        <taxon>Dikarya</taxon>
        <taxon>Basidiomycota</taxon>
        <taxon>Agaricomycotina</taxon>
        <taxon>Agaricomycetes</taxon>
        <taxon>Polyporales</taxon>
        <taxon>Sparassidaceae</taxon>
        <taxon>Sparassis</taxon>
    </lineage>
</organism>
<evidence type="ECO:0000313" key="2">
    <source>
        <dbReference type="EMBL" id="GBE87514.1"/>
    </source>
</evidence>
<protein>
    <submittedName>
        <fullName evidence="2">Uncharacterized protein</fullName>
    </submittedName>
</protein>
<dbReference type="STRING" id="139825.A0A401GZC4"/>
<reference evidence="2 3" key="1">
    <citation type="journal article" date="2018" name="Sci. Rep.">
        <title>Genome sequence of the cauliflower mushroom Sparassis crispa (Hanabiratake) and its association with beneficial usage.</title>
        <authorList>
            <person name="Kiyama R."/>
            <person name="Furutani Y."/>
            <person name="Kawaguchi K."/>
            <person name="Nakanishi T."/>
        </authorList>
    </citation>
    <scope>NUCLEOTIDE SEQUENCE [LARGE SCALE GENOMIC DNA]</scope>
</reference>
<evidence type="ECO:0000256" key="1">
    <source>
        <dbReference type="SAM" id="Phobius"/>
    </source>
</evidence>
<dbReference type="OrthoDB" id="2366471at2759"/>
<keyword evidence="1" id="KW-0472">Membrane</keyword>
<gene>
    <name evidence="2" type="ORF">SCP_1101910</name>
</gene>
<dbReference type="EMBL" id="BFAD01000011">
    <property type="protein sequence ID" value="GBE87514.1"/>
    <property type="molecule type" value="Genomic_DNA"/>
</dbReference>
<dbReference type="Proteomes" id="UP000287166">
    <property type="component" value="Unassembled WGS sequence"/>
</dbReference>
<feature type="transmembrane region" description="Helical" evidence="1">
    <location>
        <begin position="185"/>
        <end position="202"/>
    </location>
</feature>
<keyword evidence="3" id="KW-1185">Reference proteome</keyword>
<keyword evidence="1" id="KW-0812">Transmembrane</keyword>
<evidence type="ECO:0000313" key="3">
    <source>
        <dbReference type="Proteomes" id="UP000287166"/>
    </source>
</evidence>
<feature type="transmembrane region" description="Helical" evidence="1">
    <location>
        <begin position="286"/>
        <end position="306"/>
    </location>
</feature>